<gene>
    <name evidence="2" type="ORF">FWK35_00000481</name>
</gene>
<dbReference type="InterPro" id="IPR036259">
    <property type="entry name" value="MFS_trans_sf"/>
</dbReference>
<comment type="caution">
    <text evidence="2">The sequence shown here is derived from an EMBL/GenBank/DDBJ whole genome shotgun (WGS) entry which is preliminary data.</text>
</comment>
<organism evidence="2 3">
    <name type="scientific">Aphis craccivora</name>
    <name type="common">Cowpea aphid</name>
    <dbReference type="NCBI Taxonomy" id="307492"/>
    <lineage>
        <taxon>Eukaryota</taxon>
        <taxon>Metazoa</taxon>
        <taxon>Ecdysozoa</taxon>
        <taxon>Arthropoda</taxon>
        <taxon>Hexapoda</taxon>
        <taxon>Insecta</taxon>
        <taxon>Pterygota</taxon>
        <taxon>Neoptera</taxon>
        <taxon>Paraneoptera</taxon>
        <taxon>Hemiptera</taxon>
        <taxon>Sternorrhyncha</taxon>
        <taxon>Aphidomorpha</taxon>
        <taxon>Aphidoidea</taxon>
        <taxon>Aphididae</taxon>
        <taxon>Aphidini</taxon>
        <taxon>Aphis</taxon>
        <taxon>Aphis</taxon>
    </lineage>
</organism>
<dbReference type="OrthoDB" id="8197264at2759"/>
<keyword evidence="1" id="KW-0812">Transmembrane</keyword>
<sequence length="113" mass="13350">MTTKYPKSIWYIIGNEFCERFSYYGLKAILVLFFTTIQQYDHDTSTSVHIYHHCLVLSLQIRIGGNIMYLYNIALHAYFILCVNVNQLQIRFQRLTSLGFKEVGMEKPFAFHL</sequence>
<dbReference type="Proteomes" id="UP000478052">
    <property type="component" value="Unassembled WGS sequence"/>
</dbReference>
<evidence type="ECO:0000313" key="2">
    <source>
        <dbReference type="EMBL" id="KAF0768204.1"/>
    </source>
</evidence>
<evidence type="ECO:0000256" key="1">
    <source>
        <dbReference type="SAM" id="Phobius"/>
    </source>
</evidence>
<dbReference type="Gene3D" id="1.20.1250.20">
    <property type="entry name" value="MFS general substrate transporter like domains"/>
    <property type="match status" value="1"/>
</dbReference>
<accession>A0A6G0ZBD3</accession>
<name>A0A6G0ZBD3_APHCR</name>
<keyword evidence="1" id="KW-0472">Membrane</keyword>
<evidence type="ECO:0000313" key="3">
    <source>
        <dbReference type="Proteomes" id="UP000478052"/>
    </source>
</evidence>
<dbReference type="AlphaFoldDB" id="A0A6G0ZBD3"/>
<dbReference type="EMBL" id="VUJU01000815">
    <property type="protein sequence ID" value="KAF0768204.1"/>
    <property type="molecule type" value="Genomic_DNA"/>
</dbReference>
<keyword evidence="1" id="KW-1133">Transmembrane helix</keyword>
<feature type="transmembrane region" description="Helical" evidence="1">
    <location>
        <begin position="21"/>
        <end position="40"/>
    </location>
</feature>
<reference evidence="2 3" key="1">
    <citation type="submission" date="2019-08" db="EMBL/GenBank/DDBJ databases">
        <title>Whole genome of Aphis craccivora.</title>
        <authorList>
            <person name="Voronova N.V."/>
            <person name="Shulinski R.S."/>
            <person name="Bandarenka Y.V."/>
            <person name="Zhorov D.G."/>
            <person name="Warner D."/>
        </authorList>
    </citation>
    <scope>NUCLEOTIDE SEQUENCE [LARGE SCALE GENOMIC DNA]</scope>
    <source>
        <strain evidence="2">180601</strain>
        <tissue evidence="2">Whole Body</tissue>
    </source>
</reference>
<keyword evidence="3" id="KW-1185">Reference proteome</keyword>
<feature type="transmembrane region" description="Helical" evidence="1">
    <location>
        <begin position="67"/>
        <end position="85"/>
    </location>
</feature>
<protein>
    <submittedName>
        <fullName evidence="2">Solute carrier family 15 member 1-like isoform X2</fullName>
    </submittedName>
</protein>
<proteinExistence type="predicted"/>